<dbReference type="InterPro" id="IPR003439">
    <property type="entry name" value="ABC_transporter-like_ATP-bd"/>
</dbReference>
<dbReference type="HOGENOM" id="CLU_000604_1_2_11"/>
<dbReference type="RefSeq" id="WP_005287910.1">
    <property type="nucleotide sequence ID" value="NZ_CM000961.1"/>
</dbReference>
<dbReference type="InterPro" id="IPR027417">
    <property type="entry name" value="P-loop_NTPase"/>
</dbReference>
<reference evidence="4" key="1">
    <citation type="submission" date="2010-06" db="EMBL/GenBank/DDBJ databases">
        <authorList>
            <person name="Muzny D."/>
            <person name="Qin X."/>
            <person name="Buhay C."/>
            <person name="Dugan-Rocha S."/>
            <person name="Ding Y."/>
            <person name="Chen G."/>
            <person name="Hawes A."/>
            <person name="Holder M."/>
            <person name="Jhangiani S."/>
            <person name="Johnson A."/>
            <person name="Khan Z."/>
            <person name="Li Z."/>
            <person name="Liu W."/>
            <person name="Liu X."/>
            <person name="Perez L."/>
            <person name="Shen H."/>
            <person name="Wang Q."/>
            <person name="Watt J."/>
            <person name="Xi L."/>
            <person name="Xin Y."/>
            <person name="Zhou J."/>
            <person name="Deng J."/>
            <person name="Jiang H."/>
            <person name="Liu Y."/>
            <person name="Qu J."/>
            <person name="Song X.-Z."/>
            <person name="Zhang L."/>
            <person name="Villasana D."/>
            <person name="Johnson A."/>
            <person name="Liu J."/>
            <person name="Liyanage D."/>
            <person name="Lorensuhewa L."/>
            <person name="Robinson T."/>
            <person name="Song A."/>
            <person name="Song B.-B."/>
            <person name="Dinh H."/>
            <person name="Thornton R."/>
            <person name="Coyle M."/>
            <person name="Francisco L."/>
            <person name="Jackson L."/>
            <person name="Javaid M."/>
            <person name="Korchina V."/>
            <person name="Kovar C."/>
            <person name="Mata R."/>
            <person name="Mathew T."/>
            <person name="Ngo R."/>
            <person name="Nguyen L."/>
            <person name="Nguyen N."/>
            <person name="Okwuonu G."/>
            <person name="Ongeri F."/>
            <person name="Pham C."/>
            <person name="Simmons D."/>
            <person name="Wilczek-Boney K."/>
            <person name="Hale W."/>
            <person name="Jakkamsetti A."/>
            <person name="Pham P."/>
            <person name="Ruth R."/>
            <person name="San Lucas F."/>
            <person name="Warren J."/>
            <person name="Zhang J."/>
            <person name="Zhao Z."/>
            <person name="Zhou C."/>
            <person name="Zhu D."/>
            <person name="Lee S."/>
            <person name="Bess C."/>
            <person name="Blankenburg K."/>
            <person name="Forbes L."/>
            <person name="Fu Q."/>
            <person name="Gubbala S."/>
            <person name="Hirani K."/>
            <person name="Jayaseelan J.C."/>
            <person name="Lara F."/>
            <person name="Munidasa M."/>
            <person name="Palculict T."/>
            <person name="Patil S."/>
            <person name="Pu L.-L."/>
            <person name="Saada N."/>
            <person name="Tang L."/>
            <person name="Weissenberger G."/>
            <person name="Zhu Y."/>
            <person name="Hemphill L."/>
            <person name="Shang Y."/>
            <person name="Youmans B."/>
            <person name="Ayvaz T."/>
            <person name="Ross M."/>
            <person name="Santibanez J."/>
            <person name="Aqrawi P."/>
            <person name="Gross S."/>
            <person name="Joshi V."/>
            <person name="Fowler G."/>
            <person name="Nazareth L."/>
            <person name="Reid J."/>
            <person name="Worley K."/>
            <person name="Petrosino J."/>
            <person name="Highlander S."/>
            <person name="Gibbs R."/>
        </authorList>
    </citation>
    <scope>NUCLEOTIDE SEQUENCE [LARGE SCALE GENOMIC DNA]</scope>
    <source>
        <strain evidence="4">ATCC 33030</strain>
    </source>
</reference>
<dbReference type="PANTHER" id="PTHR43158:SF5">
    <property type="entry name" value="ABC TRANSPORTER, ATP-BINDING PROTEIN"/>
    <property type="match status" value="1"/>
</dbReference>
<keyword evidence="2 4" id="KW-0067">ATP-binding</keyword>
<dbReference type="Gene3D" id="3.40.50.300">
    <property type="entry name" value="P-loop containing nucleotide triphosphate hydrolases"/>
    <property type="match status" value="1"/>
</dbReference>
<dbReference type="GO" id="GO:0016887">
    <property type="term" value="F:ATP hydrolysis activity"/>
    <property type="evidence" value="ECO:0007669"/>
    <property type="project" value="InterPro"/>
</dbReference>
<evidence type="ECO:0000313" key="5">
    <source>
        <dbReference type="Proteomes" id="UP000004208"/>
    </source>
</evidence>
<protein>
    <submittedName>
        <fullName evidence="4">ABC transporter, ATP-binding protein</fullName>
    </submittedName>
</protein>
<comment type="caution">
    <text evidence="4">The sequence shown here is derived from an EMBL/GenBank/DDBJ whole genome shotgun (WGS) entry which is preliminary data.</text>
</comment>
<dbReference type="eggNOG" id="COG1131">
    <property type="taxonomic scope" value="Bacteria"/>
</dbReference>
<dbReference type="STRING" id="585529.HMPREF0291_10660"/>
<dbReference type="Pfam" id="PF00005">
    <property type="entry name" value="ABC_tran"/>
    <property type="match status" value="1"/>
</dbReference>
<evidence type="ECO:0000256" key="2">
    <source>
        <dbReference type="ARBA" id="ARBA00022840"/>
    </source>
</evidence>
<sequence>MIIAQELTKTFGGETVLDRLDLAIESGGIHGLLGRNGVGKSTLLSLIAGQLKPSDGELDVFNQKPFDNATVMDRVSLTGVDVAYPGAWSVRDILTGAQLRYPGWDRGIADDLVADFALDDAMTTAYSQLSRGQRAMVGNIVGLASGAELTLLDEPYVGLDIHNTDVFYCHLLELSGNGRTFIMATHHIEDAAKLLDSAIILGRDGRIAAHILAEEADDYVVATGSFDEPEHALAYRRTDAGSRALLPATSATGLSARTAPADLGDVIESLLEVS</sequence>
<feature type="domain" description="ABC transporter" evidence="3">
    <location>
        <begin position="2"/>
        <end position="229"/>
    </location>
</feature>
<dbReference type="OrthoDB" id="9804819at2"/>
<keyword evidence="5" id="KW-1185">Reference proteome</keyword>
<dbReference type="InterPro" id="IPR003593">
    <property type="entry name" value="AAA+_ATPase"/>
</dbReference>
<dbReference type="Proteomes" id="UP000004208">
    <property type="component" value="Unassembled WGS sequence"/>
</dbReference>
<dbReference type="PANTHER" id="PTHR43158">
    <property type="entry name" value="SKFA PEPTIDE EXPORT ATP-BINDING PROTEIN SKFE"/>
    <property type="match status" value="1"/>
</dbReference>
<accession>D7W9C2</accession>
<dbReference type="GO" id="GO:0005524">
    <property type="term" value="F:ATP binding"/>
    <property type="evidence" value="ECO:0007669"/>
    <property type="project" value="UniProtKB-KW"/>
</dbReference>
<keyword evidence="1" id="KW-0547">Nucleotide-binding</keyword>
<proteinExistence type="predicted"/>
<gene>
    <name evidence="4" type="ORF">HMPREF0291_10660</name>
</gene>
<dbReference type="SUPFAM" id="SSF52540">
    <property type="entry name" value="P-loop containing nucleoside triphosphate hydrolases"/>
    <property type="match status" value="1"/>
</dbReference>
<dbReference type="EMBL" id="ACLJ02000001">
    <property type="protein sequence ID" value="EFK55402.1"/>
    <property type="molecule type" value="Genomic_DNA"/>
</dbReference>
<dbReference type="PROSITE" id="PS50893">
    <property type="entry name" value="ABC_TRANSPORTER_2"/>
    <property type="match status" value="1"/>
</dbReference>
<dbReference type="AlphaFoldDB" id="D7W9C2"/>
<dbReference type="SMART" id="SM00382">
    <property type="entry name" value="AAA"/>
    <property type="match status" value="1"/>
</dbReference>
<dbReference type="CDD" id="cd03230">
    <property type="entry name" value="ABC_DR_subfamily_A"/>
    <property type="match status" value="1"/>
</dbReference>
<name>D7W9C2_9CORY</name>
<organism evidence="4 5">
    <name type="scientific">Corynebacterium genitalium ATCC 33030</name>
    <dbReference type="NCBI Taxonomy" id="585529"/>
    <lineage>
        <taxon>Bacteria</taxon>
        <taxon>Bacillati</taxon>
        <taxon>Actinomycetota</taxon>
        <taxon>Actinomycetes</taxon>
        <taxon>Mycobacteriales</taxon>
        <taxon>Corynebacteriaceae</taxon>
        <taxon>Corynebacterium</taxon>
    </lineage>
</organism>
<evidence type="ECO:0000259" key="3">
    <source>
        <dbReference type="PROSITE" id="PS50893"/>
    </source>
</evidence>
<evidence type="ECO:0000256" key="1">
    <source>
        <dbReference type="ARBA" id="ARBA00022741"/>
    </source>
</evidence>
<evidence type="ECO:0000313" key="4">
    <source>
        <dbReference type="EMBL" id="EFK55402.1"/>
    </source>
</evidence>